<dbReference type="RefSeq" id="WP_028500349.1">
    <property type="nucleotide sequence ID" value="NZ_CP028519.1"/>
</dbReference>
<feature type="region of interest" description="Disordered" evidence="1">
    <location>
        <begin position="1"/>
        <end position="23"/>
    </location>
</feature>
<dbReference type="Pfam" id="PF17001">
    <property type="entry name" value="T3SS_basalb_I"/>
    <property type="match status" value="1"/>
</dbReference>
<dbReference type="AlphaFoldDB" id="A0A2S0P8T1"/>
<dbReference type="InterPro" id="IPR012670">
    <property type="entry name" value="T3SS_YscI/HrpB"/>
</dbReference>
<organism evidence="2 3">
    <name type="scientific">Microvirgula aerodenitrificans</name>
    <dbReference type="NCBI Taxonomy" id="57480"/>
    <lineage>
        <taxon>Bacteria</taxon>
        <taxon>Pseudomonadati</taxon>
        <taxon>Pseudomonadota</taxon>
        <taxon>Betaproteobacteria</taxon>
        <taxon>Neisseriales</taxon>
        <taxon>Aquaspirillaceae</taxon>
        <taxon>Microvirgula</taxon>
    </lineage>
</organism>
<dbReference type="Proteomes" id="UP000244173">
    <property type="component" value="Chromosome"/>
</dbReference>
<dbReference type="KEGG" id="maer:DAI18_06950"/>
<dbReference type="EMBL" id="CP028519">
    <property type="protein sequence ID" value="AVY93810.1"/>
    <property type="molecule type" value="Genomic_DNA"/>
</dbReference>
<proteinExistence type="predicted"/>
<dbReference type="NCBIfam" id="TIGR02497">
    <property type="entry name" value="yscI_hrpB_dom"/>
    <property type="match status" value="1"/>
</dbReference>
<dbReference type="OrthoDB" id="6638200at2"/>
<evidence type="ECO:0000313" key="3">
    <source>
        <dbReference type="Proteomes" id="UP000244173"/>
    </source>
</evidence>
<sequence length="112" mass="11754">MEIQTLTAPLPSRPDAVPASPDPAEVDRFARALSGPPDGTLPEAAMTDQLQTRVKEIDGALAAARGEGRLPGHPADMLMVQAALLKSLIEVDLMAKTAGSLSQGINRLVNMQ</sequence>
<evidence type="ECO:0000313" key="2">
    <source>
        <dbReference type="EMBL" id="AVY93810.1"/>
    </source>
</evidence>
<accession>A0A2S0P8T1</accession>
<dbReference type="STRING" id="1122240.GCA_000620105_03570"/>
<dbReference type="GO" id="GO:0030254">
    <property type="term" value="P:protein secretion by the type III secretion system"/>
    <property type="evidence" value="ECO:0007669"/>
    <property type="project" value="InterPro"/>
</dbReference>
<keyword evidence="3" id="KW-1185">Reference proteome</keyword>
<evidence type="ECO:0000256" key="1">
    <source>
        <dbReference type="SAM" id="MobiDB-lite"/>
    </source>
</evidence>
<reference evidence="2 3" key="1">
    <citation type="submission" date="2018-04" db="EMBL/GenBank/DDBJ databases">
        <title>Denitrifier Microvirgula.</title>
        <authorList>
            <person name="Anderson E."/>
            <person name="Jang J."/>
            <person name="Ishii S."/>
        </authorList>
    </citation>
    <scope>NUCLEOTIDE SEQUENCE [LARGE SCALE GENOMIC DNA]</scope>
    <source>
        <strain evidence="2 3">BE2.4</strain>
    </source>
</reference>
<protein>
    <submittedName>
        <fullName evidence="2">EscI/YscI/HrpB family type III secretion system inner rod protein</fullName>
    </submittedName>
</protein>
<name>A0A2S0P8T1_9NEIS</name>
<gene>
    <name evidence="2" type="ORF">DAI18_06950</name>
</gene>